<dbReference type="GO" id="GO:0005524">
    <property type="term" value="F:ATP binding"/>
    <property type="evidence" value="ECO:0007669"/>
    <property type="project" value="UniProtKB-KW"/>
</dbReference>
<dbReference type="Pfam" id="PF07724">
    <property type="entry name" value="AAA_2"/>
    <property type="match status" value="1"/>
</dbReference>
<dbReference type="Proteomes" id="UP000734854">
    <property type="component" value="Unassembled WGS sequence"/>
</dbReference>
<evidence type="ECO:0000256" key="2">
    <source>
        <dbReference type="ARBA" id="ARBA00022840"/>
    </source>
</evidence>
<name>A0A8J5CQ95_ZINOF</name>
<dbReference type="SUPFAM" id="SSF52540">
    <property type="entry name" value="P-loop containing nucleoside triphosphate hydrolases"/>
    <property type="match status" value="1"/>
</dbReference>
<dbReference type="CDD" id="cd19499">
    <property type="entry name" value="RecA-like_ClpB_Hsp104-like"/>
    <property type="match status" value="1"/>
</dbReference>
<protein>
    <recommendedName>
        <fullName evidence="3">ATPase AAA-type core domain-containing protein</fullName>
    </recommendedName>
</protein>
<dbReference type="PANTHER" id="PTHR11638">
    <property type="entry name" value="ATP-DEPENDENT CLP PROTEASE"/>
    <property type="match status" value="1"/>
</dbReference>
<feature type="domain" description="ATPase AAA-type core" evidence="3">
    <location>
        <begin position="514"/>
        <end position="630"/>
    </location>
</feature>
<dbReference type="InterPro" id="IPR027417">
    <property type="entry name" value="P-loop_NTPase"/>
</dbReference>
<dbReference type="AlphaFoldDB" id="A0A8J5CQ95"/>
<reference evidence="4 5" key="1">
    <citation type="submission" date="2020-08" db="EMBL/GenBank/DDBJ databases">
        <title>Plant Genome Project.</title>
        <authorList>
            <person name="Zhang R.-G."/>
        </authorList>
    </citation>
    <scope>NUCLEOTIDE SEQUENCE [LARGE SCALE GENOMIC DNA]</scope>
    <source>
        <tissue evidence="4">Rhizome</tissue>
    </source>
</reference>
<proteinExistence type="predicted"/>
<dbReference type="PANTHER" id="PTHR11638:SF18">
    <property type="entry name" value="HEAT SHOCK PROTEIN 104"/>
    <property type="match status" value="1"/>
</dbReference>
<dbReference type="InterPro" id="IPR001270">
    <property type="entry name" value="ClpA/B"/>
</dbReference>
<evidence type="ECO:0000259" key="3">
    <source>
        <dbReference type="Pfam" id="PF07724"/>
    </source>
</evidence>
<evidence type="ECO:0000313" key="5">
    <source>
        <dbReference type="Proteomes" id="UP000734854"/>
    </source>
</evidence>
<dbReference type="EMBL" id="JACMSC010000118">
    <property type="protein sequence ID" value="KAG6466802.1"/>
    <property type="molecule type" value="Genomic_DNA"/>
</dbReference>
<dbReference type="Gene3D" id="3.40.50.300">
    <property type="entry name" value="P-loop containing nucleotide triphosphate hydrolases"/>
    <property type="match status" value="1"/>
</dbReference>
<evidence type="ECO:0000256" key="1">
    <source>
        <dbReference type="ARBA" id="ARBA00022741"/>
    </source>
</evidence>
<accession>A0A8J5CQ95</accession>
<dbReference type="GO" id="GO:0016887">
    <property type="term" value="F:ATP hydrolysis activity"/>
    <property type="evidence" value="ECO:0007669"/>
    <property type="project" value="InterPro"/>
</dbReference>
<keyword evidence="5" id="KW-1185">Reference proteome</keyword>
<dbReference type="GO" id="GO:0005737">
    <property type="term" value="C:cytoplasm"/>
    <property type="evidence" value="ECO:0007669"/>
    <property type="project" value="TreeGrafter"/>
</dbReference>
<dbReference type="InterPro" id="IPR003959">
    <property type="entry name" value="ATPase_AAA_core"/>
</dbReference>
<evidence type="ECO:0000313" key="4">
    <source>
        <dbReference type="EMBL" id="KAG6466802.1"/>
    </source>
</evidence>
<keyword evidence="2" id="KW-0067">ATP-binding</keyword>
<gene>
    <name evidence="4" type="ORF">ZIOFF_075392</name>
</gene>
<sequence length="651" mass="73182">MGLLDFEQAFSNFANFPILKNYGQDLVEEKKLINIRQLSQVPDVEELRPGSCGREKLINKLPTGIHQLRQLPNVENYGQDLVEEKKLIRGLVAPAAGKFDMEQTLSKIAKRRIRQLRQVPDVENYGQDLVEEKKLIRGLDAAAAGEFGAKQTLAFAIFPMLKNYGQDLVEEKKLIRKHLLFVECADALSDILFANHRDSPAELPPWSSLSRHRLTDPHLPRAVGALVASGVRLREGCESGFGVKLARLVAPPSSEHHSGSNYSICDSTEENKLGGIDDDANSEISAEKTLSTIATTSIHQLRQLPDVEELRPGSCGREETYKLARSLPKSRGDSHLTVDQLFLGLLEDSQIKDLLKDAGISDVARVRTLLMPLSYPIAITPSIDSDDQGIQLHSQSEKRDNSERRRIHEMRRWMDEIQILKRRQNMLSQWGETFGLADFKFESVQELDAAIAKLEGDVNDSLEQSSWAMPMKSSAPSRWNEKERLIGLAERLCERVVGQNQAVETVAEVVLRSRADSKTELAKALAEQLFGNENFLIRIDLSEYKEQRSLRRLIGGPLVDDEDGQLTAAVRRKPYSVVLFDRVEKAHDSVLKSLLHMLGLGRLADGQNWDVDFTNTVIIMTSNLTRTEKDSPLQIAREILIDEVCLLIYLK</sequence>
<keyword evidence="1" id="KW-0547">Nucleotide-binding</keyword>
<comment type="caution">
    <text evidence="4">The sequence shown here is derived from an EMBL/GenBank/DDBJ whole genome shotgun (WGS) entry which is preliminary data.</text>
</comment>
<dbReference type="PRINTS" id="PR00300">
    <property type="entry name" value="CLPPROTEASEA"/>
</dbReference>
<dbReference type="GO" id="GO:0034605">
    <property type="term" value="P:cellular response to heat"/>
    <property type="evidence" value="ECO:0007669"/>
    <property type="project" value="TreeGrafter"/>
</dbReference>
<dbReference type="InterPro" id="IPR050130">
    <property type="entry name" value="ClpA_ClpB"/>
</dbReference>
<organism evidence="4 5">
    <name type="scientific">Zingiber officinale</name>
    <name type="common">Ginger</name>
    <name type="synonym">Amomum zingiber</name>
    <dbReference type="NCBI Taxonomy" id="94328"/>
    <lineage>
        <taxon>Eukaryota</taxon>
        <taxon>Viridiplantae</taxon>
        <taxon>Streptophyta</taxon>
        <taxon>Embryophyta</taxon>
        <taxon>Tracheophyta</taxon>
        <taxon>Spermatophyta</taxon>
        <taxon>Magnoliopsida</taxon>
        <taxon>Liliopsida</taxon>
        <taxon>Zingiberales</taxon>
        <taxon>Zingiberaceae</taxon>
        <taxon>Zingiber</taxon>
    </lineage>
</organism>